<dbReference type="Pfam" id="PF00128">
    <property type="entry name" value="Alpha-amylase"/>
    <property type="match status" value="1"/>
</dbReference>
<evidence type="ECO:0000256" key="8">
    <source>
        <dbReference type="ARBA" id="ARBA00031423"/>
    </source>
</evidence>
<dbReference type="Pfam" id="PF21226">
    <property type="entry name" value="MalQ_N"/>
    <property type="match status" value="1"/>
</dbReference>
<proteinExistence type="inferred from homology"/>
<evidence type="ECO:0000256" key="7">
    <source>
        <dbReference type="ARBA" id="ARBA00023277"/>
    </source>
</evidence>
<dbReference type="Proteomes" id="UP000602745">
    <property type="component" value="Unassembled WGS sequence"/>
</dbReference>
<organism evidence="12 13">
    <name type="scientific">Agaricicola taiwanensis</name>
    <dbReference type="NCBI Taxonomy" id="591372"/>
    <lineage>
        <taxon>Bacteria</taxon>
        <taxon>Pseudomonadati</taxon>
        <taxon>Pseudomonadota</taxon>
        <taxon>Alphaproteobacteria</taxon>
        <taxon>Rhodobacterales</taxon>
        <taxon>Paracoccaceae</taxon>
        <taxon>Agaricicola</taxon>
    </lineage>
</organism>
<name>A0A8J2VPE7_9RHOB</name>
<keyword evidence="5 10" id="KW-0328">Glycosyltransferase</keyword>
<evidence type="ECO:0000259" key="11">
    <source>
        <dbReference type="SMART" id="SM00642"/>
    </source>
</evidence>
<sequence>MSDHDDILARLALALGIAPRYRDAFGNEVTVPADTVRALLTAFGLDAGTSAAAARDSLERIERRRLALLANMIVVEADEPVIVPLQTAGAPDGVLWRLTFEDGGEREGRAVAEFSAAGFVLRLDPMPAGYHRLWVDAGGETAEAMVIAAPAMCWQPDDAQSGGKLWGTTVQVNSLRSRTNLGIGDFTDVRRLAIQSGRLGASFVGLSPLHALFGSDRSKYSPYSPSSRLFLETLYLDPARVPGFRGSTAEGLLAAPATVEAVEALRQATLVDHRAVWDVKRPLLETLWSDFQKASDPEFNAWRIASGLPLQRHAIFEALSEHFLSQGHWWRGEWPVAFHDPASDEVAQFADAHTERVDFHAWLQWQAERQLEQAADAAKGAGMSLGLYRDLAVGPDGGGSEVWAHPESFAAALSVGAPPDPLGPQGQNWGLPPLNPLALEDSGLLAFRRLVAANMKHSGALRIDHAFQLRRLFLIPSGAQASDGGYVDYPFEAMLAVLRLESHRHQCLVIAEDLGTAPEGFSDAIMASGILSYRLLPFERGEGGRFKRPGDYPRCAMAAGSTHDLPTLRGWWAAGDVNIREMLGVFDQQKADEERSSRAWDREKLTEALHAEGLLPDNEPPPEAPVEAITRYLARTDAMVTGLQLEDAAGEMNQANLPGINEGHPNWRRRLSIDLEVLLAPGGPLARLAAASASEGRGAMPAGGLLASPPPRATYRLQFHKDFTFDDAVAIVPYLTRLGISHIHSSPIHQARPGSTHGYDIVDHAAINPELGGEEGFLRLSESLKAHDLKLILDIVPNHMGVGGADNAAWLRMLEWGELAPEARWFDVDWGRLGANGKVVIPFLGDRYGDALEKGELKLTFDPSEGSFSVLHWEHRFPICPLDYPMILERAFAAMPQEGEQNGELFAVTERLRAMAGERESRGSDLPAEGDALKKRLAAIAAASNIQEAINRAVEVINGTPGVAESFGVLHRLLEEQPYRLAHWRIASSDINYRRFFDINGLAGLRIEEPELFAKAHETVFRLVKDGHIHGLRIDHIDGLADPAAYTRALQEALGPDFYVVVEKILEPGEKLRDWPIAGTTGYDVLNMLDGVFVDHGAAKVFDRLYRRMTGREGSFHDLLRRAKREILETSFASELEVLTSDIKRVADADRRTRDYSANALRRALIEIIARFPVYRSYLDAGPIAPEDRELISGTLVRAKRATALPDTSVHDFIGAVLLDEGNTENIRDAALVQRFRTRFQQLTGPVMAKSLEDTLFYRHVPLISLNEVGGDPSQFGMQPSDFHAAMAERAEAWPRAMTATATHDTKRGEDARARLNLLSEIPREWLRTVGQARRIFDRHATELDGETAPDANDRYLILQGILGAWPIELMDDLDLSQIKDFRERIEGWVEKALREAKRHTSWINLDEAYETAARNLVRGLLDEQSDFLESFQPFARRLAHAGAISSLARTVLKYTVPGVPEIYQGTETWDFSLVDPDNRRPIEYDAREEGLHERDIADLLSRWHDGRVKQALTARLLALRADLPELFAYGGYSPLAANGPLASHVLAFVREGESGRVVVAVPRLVARLMEDADALIPSIWEDTTLAVPAGRWTDVLSDANLNIGDRVSQSCAELFSRLPVAILREDQP</sequence>
<dbReference type="GO" id="GO:0004134">
    <property type="term" value="F:4-alpha-glucanotransferase activity"/>
    <property type="evidence" value="ECO:0007669"/>
    <property type="project" value="UniProtKB-EC"/>
</dbReference>
<gene>
    <name evidence="12" type="ORF">GCM10007276_12740</name>
</gene>
<evidence type="ECO:0000256" key="4">
    <source>
        <dbReference type="ARBA" id="ARBA00020295"/>
    </source>
</evidence>
<comment type="similarity">
    <text evidence="2 10">Belongs to the disproportionating enzyme family.</text>
</comment>
<evidence type="ECO:0000256" key="5">
    <source>
        <dbReference type="ARBA" id="ARBA00022676"/>
    </source>
</evidence>
<comment type="catalytic activity">
    <reaction evidence="1 10">
        <text>Transfers a segment of a (1-&gt;4)-alpha-D-glucan to a new position in an acceptor, which may be glucose or a (1-&gt;4)-alpha-D-glucan.</text>
        <dbReference type="EC" id="2.4.1.25"/>
    </reaction>
</comment>
<dbReference type="PANTHER" id="PTHR32438">
    <property type="entry name" value="4-ALPHA-GLUCANOTRANSFERASE DPE1, CHLOROPLASTIC/AMYLOPLASTIC"/>
    <property type="match status" value="1"/>
</dbReference>
<reference evidence="12" key="2">
    <citation type="submission" date="2020-09" db="EMBL/GenBank/DDBJ databases">
        <authorList>
            <person name="Sun Q."/>
            <person name="Sedlacek I."/>
        </authorList>
    </citation>
    <scope>NUCLEOTIDE SEQUENCE</scope>
    <source>
        <strain evidence="12">CCM 7684</strain>
    </source>
</reference>
<reference evidence="12" key="1">
    <citation type="journal article" date="2014" name="Int. J. Syst. Evol. Microbiol.">
        <title>Complete genome sequence of Corynebacterium casei LMG S-19264T (=DSM 44701T), isolated from a smear-ripened cheese.</title>
        <authorList>
            <consortium name="US DOE Joint Genome Institute (JGI-PGF)"/>
            <person name="Walter F."/>
            <person name="Albersmeier A."/>
            <person name="Kalinowski J."/>
            <person name="Ruckert C."/>
        </authorList>
    </citation>
    <scope>NUCLEOTIDE SEQUENCE</scope>
    <source>
        <strain evidence="12">CCM 7684</strain>
    </source>
</reference>
<accession>A0A8J2VPE7</accession>
<keyword evidence="7 10" id="KW-0119">Carbohydrate metabolism</keyword>
<feature type="domain" description="Glycosyl hydrolase family 13 catalytic" evidence="11">
    <location>
        <begin position="719"/>
        <end position="1200"/>
    </location>
</feature>
<dbReference type="EC" id="2.4.1.25" evidence="3 10"/>
<dbReference type="Gene3D" id="3.20.20.80">
    <property type="entry name" value="Glycosidases"/>
    <property type="match status" value="5"/>
</dbReference>
<dbReference type="InterPro" id="IPR006047">
    <property type="entry name" value="GH13_cat_dom"/>
</dbReference>
<dbReference type="SUPFAM" id="SSF51445">
    <property type="entry name" value="(Trans)glycosidases"/>
    <property type="match status" value="2"/>
</dbReference>
<dbReference type="Gene3D" id="3.30.1590.10">
    <property type="entry name" value="Maltooligosyl trehalose synthase, domain 2"/>
    <property type="match status" value="1"/>
</dbReference>
<comment type="caution">
    <text evidence="12">The sequence shown here is derived from an EMBL/GenBank/DDBJ whole genome shotgun (WGS) entry which is preliminary data.</text>
</comment>
<dbReference type="InterPro" id="IPR003385">
    <property type="entry name" value="Glyco_hydro_77"/>
</dbReference>
<protein>
    <recommendedName>
        <fullName evidence="4 10">4-alpha-glucanotransferase</fullName>
        <ecNumber evidence="3 10">2.4.1.25</ecNumber>
    </recommendedName>
    <alternativeName>
        <fullName evidence="8 10">Amylomaltase</fullName>
    </alternativeName>
    <alternativeName>
        <fullName evidence="9 10">Disproportionating enzyme</fullName>
    </alternativeName>
</protein>
<dbReference type="EMBL" id="BMCP01000001">
    <property type="protein sequence ID" value="GGE36722.1"/>
    <property type="molecule type" value="Genomic_DNA"/>
</dbReference>
<dbReference type="NCBIfam" id="TIGR00217">
    <property type="entry name" value="malQ"/>
    <property type="match status" value="1"/>
</dbReference>
<evidence type="ECO:0000256" key="10">
    <source>
        <dbReference type="RuleBase" id="RU361207"/>
    </source>
</evidence>
<dbReference type="RefSeq" id="WP_188408821.1">
    <property type="nucleotide sequence ID" value="NZ_BMCP01000001.1"/>
</dbReference>
<evidence type="ECO:0000313" key="12">
    <source>
        <dbReference type="EMBL" id="GGE36722.1"/>
    </source>
</evidence>
<evidence type="ECO:0000256" key="9">
    <source>
        <dbReference type="ARBA" id="ARBA00031501"/>
    </source>
</evidence>
<dbReference type="NCBIfam" id="TIGR02401">
    <property type="entry name" value="trehalose_TreY"/>
    <property type="match status" value="1"/>
</dbReference>
<keyword evidence="6 10" id="KW-0808">Transferase</keyword>
<dbReference type="InterPro" id="IPR048458">
    <property type="entry name" value="MalQ_N"/>
</dbReference>
<dbReference type="Pfam" id="PF02446">
    <property type="entry name" value="Glyco_hydro_77"/>
    <property type="match status" value="1"/>
</dbReference>
<keyword evidence="13" id="KW-1185">Reference proteome</keyword>
<dbReference type="InterPro" id="IPR017853">
    <property type="entry name" value="GH"/>
</dbReference>
<evidence type="ECO:0000313" key="13">
    <source>
        <dbReference type="Proteomes" id="UP000602745"/>
    </source>
</evidence>
<dbReference type="PANTHER" id="PTHR32438:SF5">
    <property type="entry name" value="4-ALPHA-GLUCANOTRANSFERASE DPE1, CHLOROPLASTIC_AMYLOPLASTIC"/>
    <property type="match status" value="1"/>
</dbReference>
<dbReference type="CDD" id="cd11336">
    <property type="entry name" value="AmyAc_MTSase"/>
    <property type="match status" value="1"/>
</dbReference>
<dbReference type="SMART" id="SM00642">
    <property type="entry name" value="Aamy"/>
    <property type="match status" value="1"/>
</dbReference>
<evidence type="ECO:0000256" key="6">
    <source>
        <dbReference type="ARBA" id="ARBA00022679"/>
    </source>
</evidence>
<dbReference type="InterPro" id="IPR012767">
    <property type="entry name" value="Trehalose_TreY"/>
</dbReference>
<evidence type="ECO:0000256" key="1">
    <source>
        <dbReference type="ARBA" id="ARBA00000439"/>
    </source>
</evidence>
<evidence type="ECO:0000256" key="3">
    <source>
        <dbReference type="ARBA" id="ARBA00012560"/>
    </source>
</evidence>
<dbReference type="GO" id="GO:0005975">
    <property type="term" value="P:carbohydrate metabolic process"/>
    <property type="evidence" value="ECO:0007669"/>
    <property type="project" value="InterPro"/>
</dbReference>
<evidence type="ECO:0000256" key="2">
    <source>
        <dbReference type="ARBA" id="ARBA00005684"/>
    </source>
</evidence>